<comment type="function">
    <text evidence="15">Catalyzes the hydrolysis of N-succinyl-L,L-diaminopimelic acid (SDAP), forming succinate and LL-2,6-diaminopimelate (DAP), an intermediate involved in the bacterial biosynthesis of lysine and meso-diaminopimelic acid, an essential component of bacterial cell walls.</text>
</comment>
<feature type="domain" description="Peptidase M20 dimerisation" evidence="16">
    <location>
        <begin position="180"/>
        <end position="287"/>
    </location>
</feature>
<comment type="subunit">
    <text evidence="3 15">Homodimer.</text>
</comment>
<evidence type="ECO:0000256" key="9">
    <source>
        <dbReference type="ARBA" id="ARBA00022833"/>
    </source>
</evidence>
<dbReference type="Gene3D" id="3.30.70.360">
    <property type="match status" value="1"/>
</dbReference>
<dbReference type="InterPro" id="IPR002933">
    <property type="entry name" value="Peptidase_M20"/>
</dbReference>
<dbReference type="RefSeq" id="WP_323737994.1">
    <property type="nucleotide sequence ID" value="NZ_CP112932.1"/>
</dbReference>
<feature type="binding site" evidence="15">
    <location>
        <position position="167"/>
    </location>
    <ligand>
        <name>Zn(2+)</name>
        <dbReference type="ChEBI" id="CHEBI:29105"/>
        <label>1</label>
    </ligand>
</feature>
<dbReference type="SUPFAM" id="SSF55031">
    <property type="entry name" value="Bacterial exopeptidase dimerisation domain"/>
    <property type="match status" value="1"/>
</dbReference>
<feature type="active site" description="Proton acceptor" evidence="15">
    <location>
        <position position="138"/>
    </location>
</feature>
<feature type="binding site" evidence="15">
    <location>
        <position position="104"/>
    </location>
    <ligand>
        <name>Zn(2+)</name>
        <dbReference type="ChEBI" id="CHEBI:29105"/>
        <label>1</label>
    </ligand>
</feature>
<dbReference type="CDD" id="cd03891">
    <property type="entry name" value="M20_DapE_proteobac"/>
    <property type="match status" value="1"/>
</dbReference>
<feature type="binding site" evidence="15">
    <location>
        <position position="352"/>
    </location>
    <ligand>
        <name>Zn(2+)</name>
        <dbReference type="ChEBI" id="CHEBI:29105"/>
        <label>2</label>
    </ligand>
</feature>
<evidence type="ECO:0000256" key="6">
    <source>
        <dbReference type="ARBA" id="ARBA00022605"/>
    </source>
</evidence>
<evidence type="ECO:0000256" key="4">
    <source>
        <dbReference type="ARBA" id="ARBA00011921"/>
    </source>
</evidence>
<dbReference type="InterPro" id="IPR005941">
    <property type="entry name" value="DapE_proteobac"/>
</dbReference>
<evidence type="ECO:0000256" key="12">
    <source>
        <dbReference type="ARBA" id="ARBA00023285"/>
    </source>
</evidence>
<evidence type="ECO:0000313" key="17">
    <source>
        <dbReference type="EMBL" id="WPY01200.1"/>
    </source>
</evidence>
<dbReference type="PANTHER" id="PTHR43808">
    <property type="entry name" value="ACETYLORNITHINE DEACETYLASE"/>
    <property type="match status" value="1"/>
</dbReference>
<dbReference type="InterPro" id="IPR036264">
    <property type="entry name" value="Bact_exopeptidase_dim_dom"/>
</dbReference>
<keyword evidence="18" id="KW-1185">Reference proteome</keyword>
<dbReference type="Gene3D" id="3.40.630.10">
    <property type="entry name" value="Zn peptidases"/>
    <property type="match status" value="1"/>
</dbReference>
<dbReference type="NCBIfam" id="NF009557">
    <property type="entry name" value="PRK13009.1"/>
    <property type="match status" value="1"/>
</dbReference>
<organism evidence="17 18">
    <name type="scientific">Candidatus Trichorickettsia mobilis</name>
    <dbReference type="NCBI Taxonomy" id="1346319"/>
    <lineage>
        <taxon>Bacteria</taxon>
        <taxon>Pseudomonadati</taxon>
        <taxon>Pseudomonadota</taxon>
        <taxon>Alphaproteobacteria</taxon>
        <taxon>Rickettsiales</taxon>
        <taxon>Rickettsiaceae</taxon>
        <taxon>Rickettsieae</taxon>
        <taxon>Candidatus Trichorickettsia</taxon>
    </lineage>
</organism>
<evidence type="ECO:0000256" key="10">
    <source>
        <dbReference type="ARBA" id="ARBA00022915"/>
    </source>
</evidence>
<reference evidence="17 18" key="1">
    <citation type="submission" date="2022-10" db="EMBL/GenBank/DDBJ databases">
        <title>Host association and intracellularity evolved multiple times independently in the Rickettsiales.</title>
        <authorList>
            <person name="Castelli M."/>
            <person name="Nardi T."/>
            <person name="Gammuto L."/>
            <person name="Bellinzona G."/>
            <person name="Sabaneyeva E."/>
            <person name="Potekhin A."/>
            <person name="Serra V."/>
            <person name="Petroni G."/>
            <person name="Sassera D."/>
        </authorList>
    </citation>
    <scope>NUCLEOTIDE SEQUENCE [LARGE SCALE GENOMIC DNA]</scope>
    <source>
        <strain evidence="17 18">Kr 154-4</strain>
    </source>
</reference>
<keyword evidence="11 15" id="KW-0457">Lysine biosynthesis</keyword>
<comment type="catalytic activity">
    <reaction evidence="14 15">
        <text>N-succinyl-(2S,6S)-2,6-diaminopimelate + H2O = (2S,6S)-2,6-diaminopimelate + succinate</text>
        <dbReference type="Rhea" id="RHEA:22608"/>
        <dbReference type="ChEBI" id="CHEBI:15377"/>
        <dbReference type="ChEBI" id="CHEBI:30031"/>
        <dbReference type="ChEBI" id="CHEBI:57609"/>
        <dbReference type="ChEBI" id="CHEBI:58087"/>
        <dbReference type="EC" id="3.5.1.18"/>
    </reaction>
</comment>
<evidence type="ECO:0000256" key="14">
    <source>
        <dbReference type="ARBA" id="ARBA00051301"/>
    </source>
</evidence>
<keyword evidence="6 15" id="KW-0028">Amino-acid biosynthesis</keyword>
<comment type="pathway">
    <text evidence="1 15">Amino-acid biosynthesis; L-lysine biosynthesis via DAP pathway; LL-2,6-diaminopimelate from (S)-tetrahydrodipicolinate (succinylase route): step 3/3.</text>
</comment>
<feature type="binding site" evidence="15">
    <location>
        <position position="139"/>
    </location>
    <ligand>
        <name>Zn(2+)</name>
        <dbReference type="ChEBI" id="CHEBI:29105"/>
        <label>2</label>
    </ligand>
</feature>
<sequence length="379" mass="41817">MLNDILKHLTELINCQSITPLSDGSIEYIEKLLTQHGFSVITKTFGEHDYQVTNLYAVYGASKPNICFAGHVDVVPAGDRDSWSHNPYKATKVEDKIYGRGVVDMKGALACSLAATIEFIKLKPKLNGSVSFLLTSDEEGAAKYGTSKMLPYLTSLNHKIDLAILGEPTCEHEVGDIMKIGRRGSVNFTLTIHGIQGHVAYPELAENPIHCLVKIMHNLSSLQLDYGSKQFMASNLEITSIDVGNNTTNIIPGTASAKFNIRFNDLHGAESIVTLIKRIVEQHTLKYELIPSVSANVFIQEPNHLISEFAKIIPQITGIIPKFSTSGGTSDARFIKNYCQVVEFGLLSETAHKIDEYTTISDLQRLYSVYYGALEKFVG</sequence>
<dbReference type="PANTHER" id="PTHR43808:SF31">
    <property type="entry name" value="N-ACETYL-L-CITRULLINE DEACETYLASE"/>
    <property type="match status" value="1"/>
</dbReference>
<keyword evidence="10 15" id="KW-0220">Diaminopimelate biosynthesis</keyword>
<evidence type="ECO:0000256" key="11">
    <source>
        <dbReference type="ARBA" id="ARBA00023154"/>
    </source>
</evidence>
<accession>A0ABZ0UT38</accession>
<evidence type="ECO:0000256" key="8">
    <source>
        <dbReference type="ARBA" id="ARBA00022801"/>
    </source>
</evidence>
<keyword evidence="9 15" id="KW-0862">Zinc</keyword>
<evidence type="ECO:0000259" key="16">
    <source>
        <dbReference type="Pfam" id="PF07687"/>
    </source>
</evidence>
<dbReference type="InterPro" id="IPR050072">
    <property type="entry name" value="Peptidase_M20A"/>
</dbReference>
<evidence type="ECO:0000256" key="1">
    <source>
        <dbReference type="ARBA" id="ARBA00005130"/>
    </source>
</evidence>
<proteinExistence type="inferred from homology"/>
<feature type="active site" evidence="15">
    <location>
        <position position="73"/>
    </location>
</feature>
<dbReference type="SUPFAM" id="SSF53187">
    <property type="entry name" value="Zn-dependent exopeptidases"/>
    <property type="match status" value="1"/>
</dbReference>
<dbReference type="HAMAP" id="MF_01690">
    <property type="entry name" value="DapE"/>
    <property type="match status" value="1"/>
</dbReference>
<gene>
    <name evidence="15" type="primary">dapE</name>
    <name evidence="17" type="ORF">Trichorick_01105</name>
</gene>
<protein>
    <recommendedName>
        <fullName evidence="5 15">Succinyl-diaminopimelate desuccinylase</fullName>
        <shortName evidence="15">SDAP desuccinylase</shortName>
        <ecNumber evidence="4 15">3.5.1.18</ecNumber>
    </recommendedName>
    <alternativeName>
        <fullName evidence="13 15">N-succinyl-LL-2,6-diaminoheptanedioate amidohydrolase</fullName>
    </alternativeName>
</protein>
<keyword evidence="8 15" id="KW-0378">Hydrolase</keyword>
<dbReference type="Proteomes" id="UP001326613">
    <property type="component" value="Chromosome"/>
</dbReference>
<feature type="binding site" evidence="15">
    <location>
        <position position="104"/>
    </location>
    <ligand>
        <name>Zn(2+)</name>
        <dbReference type="ChEBI" id="CHEBI:29105"/>
        <label>2</label>
    </ligand>
</feature>
<comment type="similarity">
    <text evidence="2 15">Belongs to the peptidase M20A family. DapE subfamily.</text>
</comment>
<evidence type="ECO:0000256" key="3">
    <source>
        <dbReference type="ARBA" id="ARBA00011738"/>
    </source>
</evidence>
<keyword evidence="7 15" id="KW-0479">Metal-binding</keyword>
<evidence type="ECO:0000256" key="15">
    <source>
        <dbReference type="HAMAP-Rule" id="MF_01690"/>
    </source>
</evidence>
<dbReference type="NCBIfam" id="TIGR01246">
    <property type="entry name" value="dapE_proteo"/>
    <property type="match status" value="1"/>
</dbReference>
<comment type="cofactor">
    <cofactor evidence="15">
        <name>Zn(2+)</name>
        <dbReference type="ChEBI" id="CHEBI:29105"/>
    </cofactor>
    <cofactor evidence="15">
        <name>Co(2+)</name>
        <dbReference type="ChEBI" id="CHEBI:48828"/>
    </cofactor>
    <text evidence="15">Binds 2 Zn(2+) or Co(2+) ions per subunit.</text>
</comment>
<evidence type="ECO:0000256" key="5">
    <source>
        <dbReference type="ARBA" id="ARBA00022391"/>
    </source>
</evidence>
<dbReference type="InterPro" id="IPR011650">
    <property type="entry name" value="Peptidase_M20_dimer"/>
</dbReference>
<dbReference type="EMBL" id="CP112932">
    <property type="protein sequence ID" value="WPY01200.1"/>
    <property type="molecule type" value="Genomic_DNA"/>
</dbReference>
<keyword evidence="12 15" id="KW-0170">Cobalt</keyword>
<name>A0ABZ0UT38_9RICK</name>
<dbReference type="EC" id="3.5.1.18" evidence="4 15"/>
<evidence type="ECO:0000313" key="18">
    <source>
        <dbReference type="Proteomes" id="UP001326613"/>
    </source>
</evidence>
<evidence type="ECO:0000256" key="13">
    <source>
        <dbReference type="ARBA" id="ARBA00031891"/>
    </source>
</evidence>
<dbReference type="Pfam" id="PF01546">
    <property type="entry name" value="Peptidase_M20"/>
    <property type="match status" value="1"/>
</dbReference>
<evidence type="ECO:0000256" key="7">
    <source>
        <dbReference type="ARBA" id="ARBA00022723"/>
    </source>
</evidence>
<evidence type="ECO:0000256" key="2">
    <source>
        <dbReference type="ARBA" id="ARBA00006746"/>
    </source>
</evidence>
<dbReference type="Pfam" id="PF07687">
    <property type="entry name" value="M20_dimer"/>
    <property type="match status" value="1"/>
</dbReference>
<feature type="binding site" evidence="15">
    <location>
        <position position="71"/>
    </location>
    <ligand>
        <name>Zn(2+)</name>
        <dbReference type="ChEBI" id="CHEBI:29105"/>
        <label>1</label>
    </ligand>
</feature>